<gene>
    <name evidence="5" type="ORF">J437_LFUL006334</name>
</gene>
<dbReference type="Proteomes" id="UP000792457">
    <property type="component" value="Unassembled WGS sequence"/>
</dbReference>
<dbReference type="GO" id="GO:0042302">
    <property type="term" value="F:structural constituent of cuticle"/>
    <property type="evidence" value="ECO:0007669"/>
    <property type="project" value="UniProtKB-UniRule"/>
</dbReference>
<evidence type="ECO:0000256" key="4">
    <source>
        <dbReference type="SAM" id="SignalP"/>
    </source>
</evidence>
<dbReference type="PROSITE" id="PS51155">
    <property type="entry name" value="CHIT_BIND_RR_2"/>
    <property type="match status" value="1"/>
</dbReference>
<dbReference type="EMBL" id="KZ308272">
    <property type="protein sequence ID" value="KAG8226232.1"/>
    <property type="molecule type" value="Genomic_DNA"/>
</dbReference>
<dbReference type="PRINTS" id="PR01217">
    <property type="entry name" value="PRICHEXTENSN"/>
</dbReference>
<evidence type="ECO:0000313" key="5">
    <source>
        <dbReference type="EMBL" id="KAG8226232.1"/>
    </source>
</evidence>
<evidence type="ECO:0000256" key="1">
    <source>
        <dbReference type="ARBA" id="ARBA00022460"/>
    </source>
</evidence>
<reference evidence="5" key="1">
    <citation type="submission" date="2013-04" db="EMBL/GenBank/DDBJ databases">
        <authorList>
            <person name="Qu J."/>
            <person name="Murali S.C."/>
            <person name="Bandaranaike D."/>
            <person name="Bellair M."/>
            <person name="Blankenburg K."/>
            <person name="Chao H."/>
            <person name="Dinh H."/>
            <person name="Doddapaneni H."/>
            <person name="Downs B."/>
            <person name="Dugan-Rocha S."/>
            <person name="Elkadiri S."/>
            <person name="Gnanaolivu R.D."/>
            <person name="Hernandez B."/>
            <person name="Javaid M."/>
            <person name="Jayaseelan J.C."/>
            <person name="Lee S."/>
            <person name="Li M."/>
            <person name="Ming W."/>
            <person name="Munidasa M."/>
            <person name="Muniz J."/>
            <person name="Nguyen L."/>
            <person name="Ongeri F."/>
            <person name="Osuji N."/>
            <person name="Pu L.-L."/>
            <person name="Puazo M."/>
            <person name="Qu C."/>
            <person name="Quiroz J."/>
            <person name="Raj R."/>
            <person name="Weissenberger G."/>
            <person name="Xin Y."/>
            <person name="Zou X."/>
            <person name="Han Y."/>
            <person name="Richards S."/>
            <person name="Worley K."/>
            <person name="Muzny D."/>
            <person name="Gibbs R."/>
        </authorList>
    </citation>
    <scope>NUCLEOTIDE SEQUENCE</scope>
    <source>
        <strain evidence="5">Sampled in the wild</strain>
    </source>
</reference>
<feature type="compositionally biased region" description="Pro residues" evidence="3">
    <location>
        <begin position="24"/>
        <end position="34"/>
    </location>
</feature>
<dbReference type="PANTHER" id="PTHR12236">
    <property type="entry name" value="STRUCTURAL CONTITUENT OF CUTICLE"/>
    <property type="match status" value="1"/>
</dbReference>
<dbReference type="AlphaFoldDB" id="A0A8K0K0V6"/>
<evidence type="ECO:0000313" key="6">
    <source>
        <dbReference type="Proteomes" id="UP000792457"/>
    </source>
</evidence>
<keyword evidence="1 2" id="KW-0193">Cuticle</keyword>
<evidence type="ECO:0000256" key="3">
    <source>
        <dbReference type="SAM" id="MobiDB-lite"/>
    </source>
</evidence>
<proteinExistence type="predicted"/>
<dbReference type="InterPro" id="IPR051217">
    <property type="entry name" value="Insect_Cuticle_Struc_Prot"/>
</dbReference>
<sequence length="222" mass="24267">MEYHQAIIFLSALLALVAAKPEPPRYLPPPPTTYGPPVKTYGPPPSTYGPPKPKYSVPPPPPPTYGPPPSTYGPPPSSYGPPKPKYTAPPPPPPTYGPPPSSYGPPKPKYTAPPPPPTYGPPPSSYGPQVTEKPKYGAVVPVYGQPTNEEIAPPSYHYSYKVKDEEAGLDFGHKEEREGYEAMGEYWVLLPDGRTMIVTYKANKQGYQPVIKFIEPQHEKGY</sequence>
<dbReference type="PROSITE" id="PS00233">
    <property type="entry name" value="CHIT_BIND_RR_1"/>
    <property type="match status" value="1"/>
</dbReference>
<feature type="chain" id="PRO_5035475381" evidence="4">
    <location>
        <begin position="20"/>
        <end position="222"/>
    </location>
</feature>
<keyword evidence="6" id="KW-1185">Reference proteome</keyword>
<dbReference type="Pfam" id="PF00379">
    <property type="entry name" value="Chitin_bind_4"/>
    <property type="match status" value="1"/>
</dbReference>
<feature type="signal peptide" evidence="4">
    <location>
        <begin position="1"/>
        <end position="19"/>
    </location>
</feature>
<dbReference type="GO" id="GO:0005615">
    <property type="term" value="C:extracellular space"/>
    <property type="evidence" value="ECO:0007669"/>
    <property type="project" value="TreeGrafter"/>
</dbReference>
<feature type="compositionally biased region" description="Pro residues" evidence="3">
    <location>
        <begin position="42"/>
        <end position="125"/>
    </location>
</feature>
<name>A0A8K0K0V6_LADFU</name>
<dbReference type="InterPro" id="IPR000618">
    <property type="entry name" value="Insect_cuticle"/>
</dbReference>
<organism evidence="5 6">
    <name type="scientific">Ladona fulva</name>
    <name type="common">Scarce chaser dragonfly</name>
    <name type="synonym">Libellula fulva</name>
    <dbReference type="NCBI Taxonomy" id="123851"/>
    <lineage>
        <taxon>Eukaryota</taxon>
        <taxon>Metazoa</taxon>
        <taxon>Ecdysozoa</taxon>
        <taxon>Arthropoda</taxon>
        <taxon>Hexapoda</taxon>
        <taxon>Insecta</taxon>
        <taxon>Pterygota</taxon>
        <taxon>Palaeoptera</taxon>
        <taxon>Odonata</taxon>
        <taxon>Epiprocta</taxon>
        <taxon>Anisoptera</taxon>
        <taxon>Libelluloidea</taxon>
        <taxon>Libellulidae</taxon>
        <taxon>Ladona</taxon>
    </lineage>
</organism>
<evidence type="ECO:0000256" key="2">
    <source>
        <dbReference type="PROSITE-ProRule" id="PRU00497"/>
    </source>
</evidence>
<accession>A0A8K0K0V6</accession>
<comment type="caution">
    <text evidence="5">The sequence shown here is derived from an EMBL/GenBank/DDBJ whole genome shotgun (WGS) entry which is preliminary data.</text>
</comment>
<dbReference type="GO" id="GO:0031012">
    <property type="term" value="C:extracellular matrix"/>
    <property type="evidence" value="ECO:0007669"/>
    <property type="project" value="TreeGrafter"/>
</dbReference>
<dbReference type="InterPro" id="IPR031311">
    <property type="entry name" value="CHIT_BIND_RR_consensus"/>
</dbReference>
<feature type="region of interest" description="Disordered" evidence="3">
    <location>
        <begin position="21"/>
        <end position="132"/>
    </location>
</feature>
<dbReference type="PANTHER" id="PTHR12236:SF98">
    <property type="entry name" value="CUTICULAR PROTEIN 56F"/>
    <property type="match status" value="1"/>
</dbReference>
<reference evidence="5" key="2">
    <citation type="submission" date="2017-10" db="EMBL/GenBank/DDBJ databases">
        <title>Ladona fulva Genome sequencing and assembly.</title>
        <authorList>
            <person name="Murali S."/>
            <person name="Richards S."/>
            <person name="Bandaranaike D."/>
            <person name="Bellair M."/>
            <person name="Blankenburg K."/>
            <person name="Chao H."/>
            <person name="Dinh H."/>
            <person name="Doddapaneni H."/>
            <person name="Dugan-Rocha S."/>
            <person name="Elkadiri S."/>
            <person name="Gnanaolivu R."/>
            <person name="Hernandez B."/>
            <person name="Skinner E."/>
            <person name="Javaid M."/>
            <person name="Lee S."/>
            <person name="Li M."/>
            <person name="Ming W."/>
            <person name="Munidasa M."/>
            <person name="Muniz J."/>
            <person name="Nguyen L."/>
            <person name="Hughes D."/>
            <person name="Osuji N."/>
            <person name="Pu L.-L."/>
            <person name="Puazo M."/>
            <person name="Qu C."/>
            <person name="Quiroz J."/>
            <person name="Raj R."/>
            <person name="Weissenberger G."/>
            <person name="Xin Y."/>
            <person name="Zou X."/>
            <person name="Han Y."/>
            <person name="Worley K."/>
            <person name="Muzny D."/>
            <person name="Gibbs R."/>
        </authorList>
    </citation>
    <scope>NUCLEOTIDE SEQUENCE</scope>
    <source>
        <strain evidence="5">Sampled in the wild</strain>
    </source>
</reference>
<protein>
    <submittedName>
        <fullName evidence="5">Uncharacterized protein</fullName>
    </submittedName>
</protein>
<dbReference type="OrthoDB" id="6425109at2759"/>
<keyword evidence="4" id="KW-0732">Signal</keyword>